<protein>
    <submittedName>
        <fullName evidence="2">Uncharacterized protein</fullName>
    </submittedName>
</protein>
<dbReference type="AlphaFoldDB" id="A0A7W5GQ78"/>
<keyword evidence="1" id="KW-0812">Transmembrane</keyword>
<keyword evidence="1" id="KW-1133">Transmembrane helix</keyword>
<keyword evidence="1" id="KW-0472">Membrane</keyword>
<organism evidence="2 3">
    <name type="scientific">Parvibacter caecicola</name>
    <dbReference type="NCBI Taxonomy" id="747645"/>
    <lineage>
        <taxon>Bacteria</taxon>
        <taxon>Bacillati</taxon>
        <taxon>Actinomycetota</taxon>
        <taxon>Coriobacteriia</taxon>
        <taxon>Coriobacteriales</taxon>
        <taxon>Coriobacteriaceae</taxon>
        <taxon>Parvibacter</taxon>
    </lineage>
</organism>
<proteinExistence type="predicted"/>
<evidence type="ECO:0000313" key="3">
    <source>
        <dbReference type="Proteomes" id="UP000530850"/>
    </source>
</evidence>
<dbReference type="RefSeq" id="WP_257432285.1">
    <property type="nucleotide sequence ID" value="NZ_CANPEU010000029.1"/>
</dbReference>
<gene>
    <name evidence="2" type="ORF">FHR31_001868</name>
</gene>
<sequence>MDESGLIFGVLPPQALWVIVAVVVIILIAFIAKGFIDEMKKK</sequence>
<accession>A0A7W5GQ78</accession>
<reference evidence="2 3" key="1">
    <citation type="submission" date="2020-08" db="EMBL/GenBank/DDBJ databases">
        <title>Sequencing the genomes of 1000 actinobacteria strains.</title>
        <authorList>
            <person name="Klenk H.-P."/>
        </authorList>
    </citation>
    <scope>NUCLEOTIDE SEQUENCE [LARGE SCALE GENOMIC DNA]</scope>
    <source>
        <strain evidence="2 3">DSM 22242</strain>
    </source>
</reference>
<dbReference type="GeneID" id="93357760"/>
<evidence type="ECO:0000313" key="2">
    <source>
        <dbReference type="EMBL" id="MBB3172035.1"/>
    </source>
</evidence>
<name>A0A7W5GQ78_9ACTN</name>
<dbReference type="Proteomes" id="UP000530850">
    <property type="component" value="Unassembled WGS sequence"/>
</dbReference>
<comment type="caution">
    <text evidence="2">The sequence shown here is derived from an EMBL/GenBank/DDBJ whole genome shotgun (WGS) entry which is preliminary data.</text>
</comment>
<dbReference type="EMBL" id="JACHYA010000008">
    <property type="protein sequence ID" value="MBB3172035.1"/>
    <property type="molecule type" value="Genomic_DNA"/>
</dbReference>
<evidence type="ECO:0000256" key="1">
    <source>
        <dbReference type="SAM" id="Phobius"/>
    </source>
</evidence>
<feature type="transmembrane region" description="Helical" evidence="1">
    <location>
        <begin position="15"/>
        <end position="36"/>
    </location>
</feature>